<dbReference type="Pfam" id="PF14592">
    <property type="entry name" value="Chondroitinas_B"/>
    <property type="match status" value="1"/>
</dbReference>
<protein>
    <submittedName>
        <fullName evidence="1">Chondroitinase-B domain-containing protein</fullName>
    </submittedName>
</protein>
<sequence length="484" mass="50431">MDRRSFLTTGVVGAGALALQLSSNRPVAALPSRTTEVVTSLSALQSAINRATAGAQIVLANGTYAVPSGSPITISGRNGTSTSPITISAETRGGVILTGPHSFLFSSSSNITISGFSFRQSSTLNIPAECARIRLTRNDFAMASTVSHSVVVRGNDAKVDRNVFRDKTTSGCYLVVDGPSGTAMAQRTHILRNHFRDHSFSGTNGGEPIRLGVGSRALSSANATIEYNLLERVNGDPEAISVKASGSTIRYNTVRDSLGGIVLRHGNNNRVDGNYILAGVNGIRIYGNDHLIVNNYVADLDELDGVGGAGIVLGSGSVRDHYSGESDTSRKGNDAPDRVTIALNTLRNNKEAIVGESQRSLPPLACKISDNLLVADSGTLVSMPYLQGITWSGNIAWGSASTGNIPSSGYRRADPKLVAGSDGVYRISTGSAAINGGTLSLSSVTDDLDGHARSTPFDVGADEFSTLAPVRRPLTTADVGPSAP</sequence>
<keyword evidence="2" id="KW-1185">Reference proteome</keyword>
<dbReference type="EMBL" id="JBHLTC010000048">
    <property type="protein sequence ID" value="MFC0629250.1"/>
    <property type="molecule type" value="Genomic_DNA"/>
</dbReference>
<comment type="caution">
    <text evidence="1">The sequence shown here is derived from an EMBL/GenBank/DDBJ whole genome shotgun (WGS) entry which is preliminary data.</text>
</comment>
<dbReference type="Gene3D" id="2.160.20.10">
    <property type="entry name" value="Single-stranded right-handed beta-helix, Pectin lyase-like"/>
    <property type="match status" value="1"/>
</dbReference>
<accession>A0ABV6QX89</accession>
<dbReference type="CDD" id="cd14251">
    <property type="entry name" value="PL-6"/>
    <property type="match status" value="1"/>
</dbReference>
<dbReference type="InterPro" id="IPR011050">
    <property type="entry name" value="Pectin_lyase_fold/virulence"/>
</dbReference>
<dbReference type="InterPro" id="IPR012334">
    <property type="entry name" value="Pectin_lyas_fold"/>
</dbReference>
<proteinExistence type="predicted"/>
<organism evidence="1 2">
    <name type="scientific">Kribbella deserti</name>
    <dbReference type="NCBI Taxonomy" id="1926257"/>
    <lineage>
        <taxon>Bacteria</taxon>
        <taxon>Bacillati</taxon>
        <taxon>Actinomycetota</taxon>
        <taxon>Actinomycetes</taxon>
        <taxon>Propionibacteriales</taxon>
        <taxon>Kribbellaceae</taxon>
        <taxon>Kribbella</taxon>
    </lineage>
</organism>
<evidence type="ECO:0000313" key="2">
    <source>
        <dbReference type="Proteomes" id="UP001589890"/>
    </source>
</evidence>
<dbReference type="RefSeq" id="WP_380057004.1">
    <property type="nucleotide sequence ID" value="NZ_JBHLTC010000048.1"/>
</dbReference>
<dbReference type="Proteomes" id="UP001589890">
    <property type="component" value="Unassembled WGS sequence"/>
</dbReference>
<gene>
    <name evidence="1" type="ORF">ACFFGN_34615</name>
</gene>
<reference evidence="1 2" key="1">
    <citation type="submission" date="2024-09" db="EMBL/GenBank/DDBJ databases">
        <authorList>
            <person name="Sun Q."/>
            <person name="Mori K."/>
        </authorList>
    </citation>
    <scope>NUCLEOTIDE SEQUENCE [LARGE SCALE GENOMIC DNA]</scope>
    <source>
        <strain evidence="1 2">CGMCC 1.15906</strain>
    </source>
</reference>
<evidence type="ECO:0000313" key="1">
    <source>
        <dbReference type="EMBL" id="MFC0629250.1"/>
    </source>
</evidence>
<dbReference type="InterPro" id="IPR039513">
    <property type="entry name" value="PL-6"/>
</dbReference>
<name>A0ABV6QX89_9ACTN</name>
<dbReference type="SUPFAM" id="SSF51126">
    <property type="entry name" value="Pectin lyase-like"/>
    <property type="match status" value="1"/>
</dbReference>